<evidence type="ECO:0000313" key="2">
    <source>
        <dbReference type="Proteomes" id="UP000202511"/>
    </source>
</evidence>
<sequence length="162" mass="17733">MWSGDDDGRRRVARRDSGARLLVGPCVRLVSTVPLVSRRWQRVGQDAKAIGRPLCVVRQAADSKEKSGYCALAAKSGHLDCLIYARARGRPWGRGVYLAAAAGGHLDILRTRTYTARPSMMAPLRRPWRRVTLPVYGGSAITATPGARPRVPALDLPLTLYD</sequence>
<dbReference type="Proteomes" id="UP000202511">
    <property type="component" value="Segment"/>
</dbReference>
<name>A0A0B5J165_9VIRU</name>
<organism evidence="1 2">
    <name type="scientific">Pandoravirus inopinatum</name>
    <dbReference type="NCBI Taxonomy" id="1605721"/>
    <lineage>
        <taxon>Viruses</taxon>
        <taxon>Pandoravirus</taxon>
    </lineage>
</organism>
<dbReference type="EMBL" id="KP136319">
    <property type="protein sequence ID" value="AJF97189.1"/>
    <property type="molecule type" value="Genomic_DNA"/>
</dbReference>
<reference evidence="1 2" key="1">
    <citation type="journal article" date="2015" name="Parasitol. Res.">
        <title>Viruses in close associations with free-living amoebae.</title>
        <authorList>
            <person name="Scheid P."/>
        </authorList>
    </citation>
    <scope>NUCLEOTIDE SEQUENCE [LARGE SCALE GENOMIC DNA]</scope>
    <source>
        <strain evidence="1">KlaHel</strain>
    </source>
</reference>
<evidence type="ECO:0000313" key="1">
    <source>
        <dbReference type="EMBL" id="AJF97189.1"/>
    </source>
</evidence>
<dbReference type="GeneID" id="23462106"/>
<accession>A0A0B5J165</accession>
<protein>
    <submittedName>
        <fullName evidence="1">Ankyrin repeat protein</fullName>
    </submittedName>
</protein>
<dbReference type="KEGG" id="vg:23462106"/>
<proteinExistence type="predicted"/>
<dbReference type="RefSeq" id="YP_009119424.1">
    <property type="nucleotide sequence ID" value="NC_026440.1"/>
</dbReference>